<sequence length="67" mass="7552">MQAWRKMLRVDRSDHAIRPALSEKQMKISAVTLWWHDHAAQIDSGTGKLSQAVPWHCNACSLPRASA</sequence>
<organism evidence="1 2">
    <name type="scientific">Bradyrhizobium jicamae</name>
    <dbReference type="NCBI Taxonomy" id="280332"/>
    <lineage>
        <taxon>Bacteria</taxon>
        <taxon>Pseudomonadati</taxon>
        <taxon>Pseudomonadota</taxon>
        <taxon>Alphaproteobacteria</taxon>
        <taxon>Hyphomicrobiales</taxon>
        <taxon>Nitrobacteraceae</taxon>
        <taxon>Bradyrhizobium</taxon>
    </lineage>
</organism>
<protein>
    <recommendedName>
        <fullName evidence="3">Transposase</fullName>
    </recommendedName>
</protein>
<proteinExistence type="predicted"/>
<keyword evidence="2" id="KW-1185">Reference proteome</keyword>
<evidence type="ECO:0000313" key="1">
    <source>
        <dbReference type="EMBL" id="MBR0798532.1"/>
    </source>
</evidence>
<accession>A0ABS5FNZ9</accession>
<dbReference type="EMBL" id="JAFCJH010000028">
    <property type="protein sequence ID" value="MBR0798532.1"/>
    <property type="molecule type" value="Genomic_DNA"/>
</dbReference>
<comment type="caution">
    <text evidence="1">The sequence shown here is derived from an EMBL/GenBank/DDBJ whole genome shotgun (WGS) entry which is preliminary data.</text>
</comment>
<gene>
    <name evidence="1" type="ORF">JQ615_24390</name>
</gene>
<dbReference type="RefSeq" id="WP_212493790.1">
    <property type="nucleotide sequence ID" value="NZ_JAFCJH010000028.1"/>
</dbReference>
<dbReference type="Proteomes" id="UP001315278">
    <property type="component" value="Unassembled WGS sequence"/>
</dbReference>
<evidence type="ECO:0008006" key="3">
    <source>
        <dbReference type="Google" id="ProtNLM"/>
    </source>
</evidence>
<evidence type="ECO:0000313" key="2">
    <source>
        <dbReference type="Proteomes" id="UP001315278"/>
    </source>
</evidence>
<name>A0ABS5FNZ9_9BRAD</name>
<reference evidence="2" key="1">
    <citation type="journal article" date="2021" name="ISME J.">
        <title>Evolutionary origin and ecological implication of a unique nif island in free-living Bradyrhizobium lineages.</title>
        <authorList>
            <person name="Tao J."/>
        </authorList>
    </citation>
    <scope>NUCLEOTIDE SEQUENCE [LARGE SCALE GENOMIC DNA]</scope>
    <source>
        <strain evidence="2">SZCCT0434</strain>
    </source>
</reference>